<keyword evidence="4" id="KW-0804">Transcription</keyword>
<protein>
    <submittedName>
        <fullName evidence="8">Zn(II)2Cys6 transcription factor</fullName>
    </submittedName>
</protein>
<dbReference type="InterPro" id="IPR007219">
    <property type="entry name" value="XnlR_reg_dom"/>
</dbReference>
<sequence>MSSVGYDDSEPEPKRRRVRKGTHSCWECKRRKVRCNFASAADTICITCRRRGTKCVSQELPEEQHVDAADRIERVEALLTQLLNQDVARDASHTVSGGRYDVAFPTPSNGSESTPFMSLHEPASKPQGAEETPSRTTHTRAPPASRISQALLEAFPVRKDVDILLEKCTGISQFCHQVNDMPHTQDTGGKLEIKAKLTESVSPLTHPVLVAKQMLMLSSLIAHFPPQQHISGLSEHHRVTMERLAETAISLVTTNEELLGPMEILECILLEGLYHLNCGNIRRGWLAHRRAMVAAQLSGIHRPRCPPVKTINSDTDIDPTYMWSHIVYLERFLSLILGLPSGQPDVRLDSDLTLTRVTSSDRLERCHARITGRILERNQLGVSQHVRDLTLDIDKELRMTAESLPADFWRPPDFTGIDLDSDEAFRETMRIRDQVTHYTLLNQLHLPFLMCPSRCEIQYSQSSCVYASREVLTRFIAFRSINNSWSCCRLADFLALIAGMTLMIIHLDSHQHIGKDNLLAHQRLGDRATVKQALKIMELNSEVHEDMLSAKCAGLLQNLLRTEAASQRFRSHGDEGHQEDVEDALFVTVPYFGTIRIGRDGIKSAAKTPPQPLQNPEADITIGGIGSVHFGDSVVARDTGLSVADVSTGCGSMPSQSRLPAFQPQPQHDELHTETDSVDLPSAAQDLYTGAAGVNDWAFQGIDTAFFDNLLMGTDMQVGDGTVASWDRNAPGG</sequence>
<evidence type="ECO:0000256" key="1">
    <source>
        <dbReference type="ARBA" id="ARBA00022723"/>
    </source>
</evidence>
<evidence type="ECO:0000313" key="8">
    <source>
        <dbReference type="EMBL" id="KAI1616463.1"/>
    </source>
</evidence>
<name>A0AAN6IGB3_9EURO</name>
<accession>A0AAN6IGB3</accession>
<dbReference type="Pfam" id="PF04082">
    <property type="entry name" value="Fungal_trans"/>
    <property type="match status" value="1"/>
</dbReference>
<dbReference type="InterPro" id="IPR036864">
    <property type="entry name" value="Zn2-C6_fun-type_DNA-bd_sf"/>
</dbReference>
<dbReference type="SUPFAM" id="SSF57701">
    <property type="entry name" value="Zn2/Cys6 DNA-binding domain"/>
    <property type="match status" value="1"/>
</dbReference>
<feature type="region of interest" description="Disordered" evidence="6">
    <location>
        <begin position="652"/>
        <end position="678"/>
    </location>
</feature>
<evidence type="ECO:0000313" key="9">
    <source>
        <dbReference type="Proteomes" id="UP001203852"/>
    </source>
</evidence>
<dbReference type="CDD" id="cd00067">
    <property type="entry name" value="GAL4"/>
    <property type="match status" value="1"/>
</dbReference>
<dbReference type="SMART" id="SM00066">
    <property type="entry name" value="GAL4"/>
    <property type="match status" value="1"/>
</dbReference>
<evidence type="ECO:0000256" key="2">
    <source>
        <dbReference type="ARBA" id="ARBA00023015"/>
    </source>
</evidence>
<dbReference type="SMART" id="SM00906">
    <property type="entry name" value="Fungal_trans"/>
    <property type="match status" value="1"/>
</dbReference>
<feature type="compositionally biased region" description="Polar residues" evidence="6">
    <location>
        <begin position="106"/>
        <end position="116"/>
    </location>
</feature>
<dbReference type="PROSITE" id="PS50048">
    <property type="entry name" value="ZN2_CY6_FUNGAL_2"/>
    <property type="match status" value="1"/>
</dbReference>
<feature type="domain" description="Zn(2)-C6 fungal-type" evidence="7">
    <location>
        <begin position="24"/>
        <end position="57"/>
    </location>
</feature>
<dbReference type="PROSITE" id="PS00463">
    <property type="entry name" value="ZN2_CY6_FUNGAL_1"/>
    <property type="match status" value="1"/>
</dbReference>
<keyword evidence="2" id="KW-0805">Transcription regulation</keyword>
<keyword evidence="3" id="KW-0238">DNA-binding</keyword>
<evidence type="ECO:0000256" key="6">
    <source>
        <dbReference type="SAM" id="MobiDB-lite"/>
    </source>
</evidence>
<dbReference type="Proteomes" id="UP001203852">
    <property type="component" value="Unassembled WGS sequence"/>
</dbReference>
<dbReference type="GO" id="GO:0000981">
    <property type="term" value="F:DNA-binding transcription factor activity, RNA polymerase II-specific"/>
    <property type="evidence" value="ECO:0007669"/>
    <property type="project" value="InterPro"/>
</dbReference>
<reference evidence="8" key="1">
    <citation type="journal article" date="2022" name="bioRxiv">
        <title>Deciphering the potential niche of two novel black yeast fungi from a biological soil crust based on their genomes, phenotypes, and melanin regulation.</title>
        <authorList>
            <consortium name="DOE Joint Genome Institute"/>
            <person name="Carr E.C."/>
            <person name="Barton Q."/>
            <person name="Grambo S."/>
            <person name="Sullivan M."/>
            <person name="Renfro C.M."/>
            <person name="Kuo A."/>
            <person name="Pangilinan J."/>
            <person name="Lipzen A."/>
            <person name="Keymanesh K."/>
            <person name="Savage E."/>
            <person name="Barry K."/>
            <person name="Grigoriev I.V."/>
            <person name="Riekhof W.R."/>
            <person name="Harris S.S."/>
        </authorList>
    </citation>
    <scope>NUCLEOTIDE SEQUENCE</scope>
    <source>
        <strain evidence="8">JF 03-4F</strain>
    </source>
</reference>
<keyword evidence="9" id="KW-1185">Reference proteome</keyword>
<dbReference type="GO" id="GO:0008270">
    <property type="term" value="F:zinc ion binding"/>
    <property type="evidence" value="ECO:0007669"/>
    <property type="project" value="InterPro"/>
</dbReference>
<dbReference type="Gene3D" id="4.10.240.10">
    <property type="entry name" value="Zn(2)-C6 fungal-type DNA-binding domain"/>
    <property type="match status" value="1"/>
</dbReference>
<proteinExistence type="predicted"/>
<dbReference type="PANTHER" id="PTHR47840:SF1">
    <property type="entry name" value="ZN(II)2CYS6 TRANSCRIPTION FACTOR (EUROFUNG)"/>
    <property type="match status" value="1"/>
</dbReference>
<dbReference type="AlphaFoldDB" id="A0AAN6IGB3"/>
<dbReference type="GO" id="GO:0006351">
    <property type="term" value="P:DNA-templated transcription"/>
    <property type="evidence" value="ECO:0007669"/>
    <property type="project" value="InterPro"/>
</dbReference>
<dbReference type="InterPro" id="IPR001138">
    <property type="entry name" value="Zn2Cys6_DnaBD"/>
</dbReference>
<evidence type="ECO:0000256" key="4">
    <source>
        <dbReference type="ARBA" id="ARBA00023163"/>
    </source>
</evidence>
<evidence type="ECO:0000259" key="7">
    <source>
        <dbReference type="PROSITE" id="PS50048"/>
    </source>
</evidence>
<keyword evidence="5" id="KW-0539">Nucleus</keyword>
<keyword evidence="1" id="KW-0479">Metal-binding</keyword>
<gene>
    <name evidence="8" type="ORF">EDD36DRAFT_450604</name>
</gene>
<feature type="region of interest" description="Disordered" evidence="6">
    <location>
        <begin position="100"/>
        <end position="147"/>
    </location>
</feature>
<dbReference type="GO" id="GO:0003677">
    <property type="term" value="F:DNA binding"/>
    <property type="evidence" value="ECO:0007669"/>
    <property type="project" value="UniProtKB-KW"/>
</dbReference>
<dbReference type="CDD" id="cd12148">
    <property type="entry name" value="fungal_TF_MHR"/>
    <property type="match status" value="1"/>
</dbReference>
<dbReference type="PANTHER" id="PTHR47840">
    <property type="entry name" value="ZN(II)2CYS6 TRANSCRIPTION FACTOR (EUROFUNG)-RELATED"/>
    <property type="match status" value="1"/>
</dbReference>
<comment type="caution">
    <text evidence="8">The sequence shown here is derived from an EMBL/GenBank/DDBJ whole genome shotgun (WGS) entry which is preliminary data.</text>
</comment>
<evidence type="ECO:0000256" key="3">
    <source>
        <dbReference type="ARBA" id="ARBA00023125"/>
    </source>
</evidence>
<dbReference type="Pfam" id="PF00172">
    <property type="entry name" value="Zn_clus"/>
    <property type="match status" value="1"/>
</dbReference>
<organism evidence="8 9">
    <name type="scientific">Exophiala viscosa</name>
    <dbReference type="NCBI Taxonomy" id="2486360"/>
    <lineage>
        <taxon>Eukaryota</taxon>
        <taxon>Fungi</taxon>
        <taxon>Dikarya</taxon>
        <taxon>Ascomycota</taxon>
        <taxon>Pezizomycotina</taxon>
        <taxon>Eurotiomycetes</taxon>
        <taxon>Chaetothyriomycetidae</taxon>
        <taxon>Chaetothyriales</taxon>
        <taxon>Herpotrichiellaceae</taxon>
        <taxon>Exophiala</taxon>
    </lineage>
</organism>
<dbReference type="EMBL" id="MU404351">
    <property type="protein sequence ID" value="KAI1616463.1"/>
    <property type="molecule type" value="Genomic_DNA"/>
</dbReference>
<evidence type="ECO:0000256" key="5">
    <source>
        <dbReference type="ARBA" id="ARBA00023242"/>
    </source>
</evidence>